<evidence type="ECO:0000259" key="2">
    <source>
        <dbReference type="Pfam" id="PF13845"/>
    </source>
</evidence>
<sequence length="296" mass="31509">MRRCGTAVATVAAAALALAGCVTPAGVDRDLTDEWPALAVPQVFVPTEGVCHTGVQDVGYLSGGNPVDCAGTHHTETMHVGILTGAPAGLTAPPATGSPAVRAVRAECDREVRREIGADWRAGRLGLTVVLPSAQGWTGGARWFRCDLGEISSIDEPGIRPRTGSLRGALADDTGLGLGCFNPKVTRDDVRAMKAVSCTAPHHAEFVGVWQAPDVSYAEFRRTADRTHRGCLGLIARHTGVPDNGDLKLRAGSIYYHPVEREWRSGNHGVQCFLWLSDRTLTRTLKNAGPHSLPLR</sequence>
<name>A0A1C5AS75_9ACTN</name>
<evidence type="ECO:0000313" key="3">
    <source>
        <dbReference type="EMBL" id="SCF48058.1"/>
    </source>
</evidence>
<organism evidence="3 4">
    <name type="scientific">Micromonospora matsumotoense</name>
    <dbReference type="NCBI Taxonomy" id="121616"/>
    <lineage>
        <taxon>Bacteria</taxon>
        <taxon>Bacillati</taxon>
        <taxon>Actinomycetota</taxon>
        <taxon>Actinomycetes</taxon>
        <taxon>Micromonosporales</taxon>
        <taxon>Micromonosporaceae</taxon>
        <taxon>Micromonospora</taxon>
    </lineage>
</organism>
<dbReference type="OrthoDB" id="3381205at2"/>
<dbReference type="InterPro" id="IPR026004">
    <property type="entry name" value="Septum_form"/>
</dbReference>
<dbReference type="Pfam" id="PF13845">
    <property type="entry name" value="Septum_form"/>
    <property type="match status" value="1"/>
</dbReference>
<dbReference type="STRING" id="121616.GA0070216_12529"/>
<protein>
    <submittedName>
        <fullName evidence="3">Septum formation</fullName>
    </submittedName>
</protein>
<feature type="signal peptide" evidence="1">
    <location>
        <begin position="1"/>
        <end position="19"/>
    </location>
</feature>
<dbReference type="Proteomes" id="UP000198797">
    <property type="component" value="Unassembled WGS sequence"/>
</dbReference>
<evidence type="ECO:0000313" key="4">
    <source>
        <dbReference type="Proteomes" id="UP000198797"/>
    </source>
</evidence>
<dbReference type="RefSeq" id="WP_091253192.1">
    <property type="nucleotide sequence ID" value="NZ_FMCU01000025.1"/>
</dbReference>
<feature type="domain" description="Septum formation-related" evidence="2">
    <location>
        <begin position="49"/>
        <end position="272"/>
    </location>
</feature>
<dbReference type="PROSITE" id="PS51257">
    <property type="entry name" value="PROKAR_LIPOPROTEIN"/>
    <property type="match status" value="1"/>
</dbReference>
<dbReference type="EMBL" id="FMCU01000025">
    <property type="protein sequence ID" value="SCF48058.1"/>
    <property type="molecule type" value="Genomic_DNA"/>
</dbReference>
<accession>A0A1C5AS75</accession>
<feature type="chain" id="PRO_5038883334" evidence="1">
    <location>
        <begin position="20"/>
        <end position="296"/>
    </location>
</feature>
<keyword evidence="1" id="KW-0732">Signal</keyword>
<dbReference type="AlphaFoldDB" id="A0A1C5AS75"/>
<keyword evidence="4" id="KW-1185">Reference proteome</keyword>
<proteinExistence type="predicted"/>
<gene>
    <name evidence="3" type="ORF">GA0070216_12529</name>
</gene>
<evidence type="ECO:0000256" key="1">
    <source>
        <dbReference type="SAM" id="SignalP"/>
    </source>
</evidence>
<reference evidence="4" key="1">
    <citation type="submission" date="2016-06" db="EMBL/GenBank/DDBJ databases">
        <authorList>
            <person name="Varghese N."/>
            <person name="Submissions Spin"/>
        </authorList>
    </citation>
    <scope>NUCLEOTIDE SEQUENCE [LARGE SCALE GENOMIC DNA]</scope>
    <source>
        <strain evidence="4">DSM 44100</strain>
    </source>
</reference>